<gene>
    <name evidence="1" type="ORF">QBC37DRAFT_452523</name>
</gene>
<evidence type="ECO:0000313" key="2">
    <source>
        <dbReference type="Proteomes" id="UP001301769"/>
    </source>
</evidence>
<protein>
    <submittedName>
        <fullName evidence="1">Uncharacterized protein</fullName>
    </submittedName>
</protein>
<dbReference type="Proteomes" id="UP001301769">
    <property type="component" value="Unassembled WGS sequence"/>
</dbReference>
<dbReference type="SUPFAM" id="SSF56973">
    <property type="entry name" value="Aerolisin/ETX pore-forming domain"/>
    <property type="match status" value="1"/>
</dbReference>
<accession>A0AAN6Y1N2</accession>
<reference evidence="1" key="1">
    <citation type="journal article" date="2023" name="Mol. Phylogenet. Evol.">
        <title>Genome-scale phylogeny and comparative genomics of the fungal order Sordariales.</title>
        <authorList>
            <person name="Hensen N."/>
            <person name="Bonometti L."/>
            <person name="Westerberg I."/>
            <person name="Brannstrom I.O."/>
            <person name="Guillou S."/>
            <person name="Cros-Aarteil S."/>
            <person name="Calhoun S."/>
            <person name="Haridas S."/>
            <person name="Kuo A."/>
            <person name="Mondo S."/>
            <person name="Pangilinan J."/>
            <person name="Riley R."/>
            <person name="LaButti K."/>
            <person name="Andreopoulos B."/>
            <person name="Lipzen A."/>
            <person name="Chen C."/>
            <person name="Yan M."/>
            <person name="Daum C."/>
            <person name="Ng V."/>
            <person name="Clum A."/>
            <person name="Steindorff A."/>
            <person name="Ohm R.A."/>
            <person name="Martin F."/>
            <person name="Silar P."/>
            <person name="Natvig D.O."/>
            <person name="Lalanne C."/>
            <person name="Gautier V."/>
            <person name="Ament-Velasquez S.L."/>
            <person name="Kruys A."/>
            <person name="Hutchinson M.I."/>
            <person name="Powell A.J."/>
            <person name="Barry K."/>
            <person name="Miller A.N."/>
            <person name="Grigoriev I.V."/>
            <person name="Debuchy R."/>
            <person name="Gladieux P."/>
            <person name="Hiltunen Thoren M."/>
            <person name="Johannesson H."/>
        </authorList>
    </citation>
    <scope>NUCLEOTIDE SEQUENCE</scope>
    <source>
        <strain evidence="1">PSN293</strain>
    </source>
</reference>
<evidence type="ECO:0000313" key="1">
    <source>
        <dbReference type="EMBL" id="KAK4208487.1"/>
    </source>
</evidence>
<keyword evidence="2" id="KW-1185">Reference proteome</keyword>
<dbReference type="Gene3D" id="2.170.15.10">
    <property type="entry name" value="Proaerolysin, chain A, domain 3"/>
    <property type="match status" value="1"/>
</dbReference>
<organism evidence="1 2">
    <name type="scientific">Rhypophila decipiens</name>
    <dbReference type="NCBI Taxonomy" id="261697"/>
    <lineage>
        <taxon>Eukaryota</taxon>
        <taxon>Fungi</taxon>
        <taxon>Dikarya</taxon>
        <taxon>Ascomycota</taxon>
        <taxon>Pezizomycotina</taxon>
        <taxon>Sordariomycetes</taxon>
        <taxon>Sordariomycetidae</taxon>
        <taxon>Sordariales</taxon>
        <taxon>Naviculisporaceae</taxon>
        <taxon>Rhypophila</taxon>
    </lineage>
</organism>
<dbReference type="EMBL" id="MU858241">
    <property type="protein sequence ID" value="KAK4208487.1"/>
    <property type="molecule type" value="Genomic_DNA"/>
</dbReference>
<proteinExistence type="predicted"/>
<sequence length="414" mass="45870">MSDKNLPITTEDDLRKLGLTPEILRAKFESRGWVITGKTHGFYLPKDHEWGKELALQCRNTVLQQWTAVDQQLPVPGQKRVYNQTFENFDSETPADFNFTNDTTVTTGTDYSLTTSFDISVNLGLNLGPVGHLNINAGMSQQEVQQCSKTETKTHTVNFNVTCPAHGGKLVGETTTEYTAKTTFESKIGPVGTVCLATRDPNMYYIFYDINYIFPELYQTGRVVQTILDTEIKTCIADIPRPQTGHNDANQRPHVLYGKGHKRSYLTYRTPRFPKPITTPTSTCCPIPLSDLEKLGIDPPGPPGPPPQFNNILGMQLIFKVGANPMPEGQPRITAANQFRMAIVNAVAAGNIPGVGPISPWVFIGEHGPANPDSARCDIMWAHPPADEHLVEQGINLLVHHVNWGGHNIRLLFT</sequence>
<comment type="caution">
    <text evidence="1">The sequence shown here is derived from an EMBL/GenBank/DDBJ whole genome shotgun (WGS) entry which is preliminary data.</text>
</comment>
<name>A0AAN6Y1N2_9PEZI</name>
<dbReference type="AlphaFoldDB" id="A0AAN6Y1N2"/>
<reference evidence="1" key="2">
    <citation type="submission" date="2023-05" db="EMBL/GenBank/DDBJ databases">
        <authorList>
            <consortium name="Lawrence Berkeley National Laboratory"/>
            <person name="Steindorff A."/>
            <person name="Hensen N."/>
            <person name="Bonometti L."/>
            <person name="Westerberg I."/>
            <person name="Brannstrom I.O."/>
            <person name="Guillou S."/>
            <person name="Cros-Aarteil S."/>
            <person name="Calhoun S."/>
            <person name="Haridas S."/>
            <person name="Kuo A."/>
            <person name="Mondo S."/>
            <person name="Pangilinan J."/>
            <person name="Riley R."/>
            <person name="Labutti K."/>
            <person name="Andreopoulos B."/>
            <person name="Lipzen A."/>
            <person name="Chen C."/>
            <person name="Yanf M."/>
            <person name="Daum C."/>
            <person name="Ng V."/>
            <person name="Clum A."/>
            <person name="Ohm R."/>
            <person name="Martin F."/>
            <person name="Silar P."/>
            <person name="Natvig D."/>
            <person name="Lalanne C."/>
            <person name="Gautier V."/>
            <person name="Ament-Velasquez S.L."/>
            <person name="Kruys A."/>
            <person name="Hutchinson M.I."/>
            <person name="Powell A.J."/>
            <person name="Barry K."/>
            <person name="Miller A.N."/>
            <person name="Grigoriev I.V."/>
            <person name="Debuchy R."/>
            <person name="Gladieux P."/>
            <person name="Thoren M.H."/>
            <person name="Johannesson H."/>
        </authorList>
    </citation>
    <scope>NUCLEOTIDE SEQUENCE</scope>
    <source>
        <strain evidence="1">PSN293</strain>
    </source>
</reference>